<keyword evidence="3" id="KW-1185">Reference proteome</keyword>
<organism evidence="2 3">
    <name type="scientific">Paenibacillus thailandensis</name>
    <dbReference type="NCBI Taxonomy" id="393250"/>
    <lineage>
        <taxon>Bacteria</taxon>
        <taxon>Bacillati</taxon>
        <taxon>Bacillota</taxon>
        <taxon>Bacilli</taxon>
        <taxon>Bacillales</taxon>
        <taxon>Paenibacillaceae</taxon>
        <taxon>Paenibacillus</taxon>
    </lineage>
</organism>
<reference evidence="3" key="1">
    <citation type="journal article" date="2019" name="Int. J. Syst. Evol. Microbiol.">
        <title>The Global Catalogue of Microorganisms (GCM) 10K type strain sequencing project: providing services to taxonomists for standard genome sequencing and annotation.</title>
        <authorList>
            <consortium name="The Broad Institute Genomics Platform"/>
            <consortium name="The Broad Institute Genome Sequencing Center for Infectious Disease"/>
            <person name="Wu L."/>
            <person name="Ma J."/>
        </authorList>
    </citation>
    <scope>NUCLEOTIDE SEQUENCE [LARGE SCALE GENOMIC DNA]</scope>
    <source>
        <strain evidence="3">TISTR 1827</strain>
    </source>
</reference>
<dbReference type="EMBL" id="JBHUMY010000041">
    <property type="protein sequence ID" value="MFD2663320.1"/>
    <property type="molecule type" value="Genomic_DNA"/>
</dbReference>
<feature type="signal peptide" evidence="1">
    <location>
        <begin position="1"/>
        <end position="21"/>
    </location>
</feature>
<feature type="chain" id="PRO_5046519674" evidence="1">
    <location>
        <begin position="22"/>
        <end position="139"/>
    </location>
</feature>
<sequence length="139" mass="14847">MKNVRLFLLVLTIALSLPFLTGFTSGETASPLTPQATVTPMGAGEWDYIGSSTFTTSSATANSAGGDFLICLEAGPSGYYNLYEYDPSNADDRVGYVYLYAGACGAFRDIGGFVDGDNKRAEFYVYKAFGGSATISFWD</sequence>
<name>A0ABW5R4S2_9BACL</name>
<comment type="caution">
    <text evidence="2">The sequence shown here is derived from an EMBL/GenBank/DDBJ whole genome shotgun (WGS) entry which is preliminary data.</text>
</comment>
<keyword evidence="1" id="KW-0732">Signal</keyword>
<evidence type="ECO:0000313" key="2">
    <source>
        <dbReference type="EMBL" id="MFD2663320.1"/>
    </source>
</evidence>
<dbReference type="RefSeq" id="WP_379279093.1">
    <property type="nucleotide sequence ID" value="NZ_JBHUGT010000039.1"/>
</dbReference>
<dbReference type="Proteomes" id="UP001597493">
    <property type="component" value="Unassembled WGS sequence"/>
</dbReference>
<accession>A0ABW5R4S2</accession>
<evidence type="ECO:0000313" key="3">
    <source>
        <dbReference type="Proteomes" id="UP001597493"/>
    </source>
</evidence>
<evidence type="ECO:0000256" key="1">
    <source>
        <dbReference type="SAM" id="SignalP"/>
    </source>
</evidence>
<protein>
    <submittedName>
        <fullName evidence="2">Uncharacterized protein</fullName>
    </submittedName>
</protein>
<gene>
    <name evidence="2" type="ORF">ACFSW5_24075</name>
</gene>
<proteinExistence type="predicted"/>